<dbReference type="InterPro" id="IPR008969">
    <property type="entry name" value="CarboxyPept-like_regulatory"/>
</dbReference>
<dbReference type="GO" id="GO:0008270">
    <property type="term" value="F:zinc ion binding"/>
    <property type="evidence" value="ECO:0007669"/>
    <property type="project" value="InterPro"/>
</dbReference>
<dbReference type="Gene3D" id="2.60.40.1120">
    <property type="entry name" value="Carboxypeptidase-like, regulatory domain"/>
    <property type="match status" value="1"/>
</dbReference>
<dbReference type="GO" id="GO:0005615">
    <property type="term" value="C:extracellular space"/>
    <property type="evidence" value="ECO:0007669"/>
    <property type="project" value="TreeGrafter"/>
</dbReference>
<dbReference type="InterPro" id="IPR000834">
    <property type="entry name" value="Peptidase_M14"/>
</dbReference>
<dbReference type="GO" id="GO:0016485">
    <property type="term" value="P:protein processing"/>
    <property type="evidence" value="ECO:0007669"/>
    <property type="project" value="TreeGrafter"/>
</dbReference>
<dbReference type="SUPFAM" id="SSF49464">
    <property type="entry name" value="Carboxypeptidase regulatory domain-like"/>
    <property type="match status" value="1"/>
</dbReference>
<dbReference type="GO" id="GO:0004181">
    <property type="term" value="F:metallocarboxypeptidase activity"/>
    <property type="evidence" value="ECO:0007669"/>
    <property type="project" value="InterPro"/>
</dbReference>
<comment type="similarity">
    <text evidence="1 3">Belongs to the peptidase M14 family.</text>
</comment>
<evidence type="ECO:0000256" key="1">
    <source>
        <dbReference type="ARBA" id="ARBA00005988"/>
    </source>
</evidence>
<feature type="active site" description="Proton donor/acceptor" evidence="3">
    <location>
        <position position="322"/>
    </location>
</feature>
<evidence type="ECO:0000259" key="4">
    <source>
        <dbReference type="PROSITE" id="PS52035"/>
    </source>
</evidence>
<dbReference type="PANTHER" id="PTHR11532:SF57">
    <property type="entry name" value="CARBOXYPEPTIDASE D, B"/>
    <property type="match status" value="1"/>
</dbReference>
<comment type="caution">
    <text evidence="5">The sequence shown here is derived from an EMBL/GenBank/DDBJ whole genome shotgun (WGS) entry which is preliminary data.</text>
</comment>
<dbReference type="SUPFAM" id="SSF53187">
    <property type="entry name" value="Zn-dependent exopeptidases"/>
    <property type="match status" value="1"/>
</dbReference>
<organism evidence="5">
    <name type="scientific">candidate division WOR-3 bacterium</name>
    <dbReference type="NCBI Taxonomy" id="2052148"/>
    <lineage>
        <taxon>Bacteria</taxon>
        <taxon>Bacteria division WOR-3</taxon>
    </lineage>
</organism>
<evidence type="ECO:0000313" key="5">
    <source>
        <dbReference type="EMBL" id="HGQ55467.1"/>
    </source>
</evidence>
<evidence type="ECO:0000256" key="2">
    <source>
        <dbReference type="ARBA" id="ARBA00023180"/>
    </source>
</evidence>
<keyword evidence="2" id="KW-0325">Glycoprotein</keyword>
<dbReference type="PANTHER" id="PTHR11532">
    <property type="entry name" value="PROTEASE M14 CARBOXYPEPTIDASE"/>
    <property type="match status" value="1"/>
</dbReference>
<gene>
    <name evidence="5" type="ORF">ENU28_03255</name>
</gene>
<protein>
    <recommendedName>
        <fullName evidence="4">Peptidase M14 domain-containing protein</fullName>
    </recommendedName>
</protein>
<feature type="domain" description="Peptidase M14" evidence="4">
    <location>
        <begin position="87"/>
        <end position="350"/>
    </location>
</feature>
<sequence>MNNKILLFLFFIFSFTFATEKLVEVRIFKQADILYLSEQGFDIITRKGDFLYILTDEKGIGELMGLGYPIKIVYEDYQKEMEKISLQYPSFQEVLFQLDSLARRFPEITKLETLGYSGSYPIVSMKITDNPLIEEEEPEIKITGCHHGNEKISTAICLYYIKRLLNEYYENPLINYLVNNREIWIIPILNSDGYVRNRRYNNNNVDLNRDYGYMWAGSGNSPSPLSQNETKIMKELSVNNNFSFSYDYHSAASYVNYLWDFHPKDPPDSNYIIYLSQRYADSTYGSSTTRLVPINGYDWYMVRGSSQDYLFGVFGTLSWTIETQQPSSQIQIDSIGMANYRAFIDVLRIMKKGIIGKVIDSITNEPIPALITFYSPKRWHIYNDPFLGDFYKPLPEGEYNMIVYACGYYPKMIENIIVNPDTATEILVKLIPNENPIGFAYRVYYVKRTDTDSLNPTLTTDCLGLPDSLFYSLCFGGEIVLEVDKRKPIRNFSGIDFVVYEGDDGITESYDCYVSLDLINWHYCGRGLGTQGFDLNNTPLDSAYYIKIVDVNSGSNNLPYDGFDLDGVIYYIGEVGIAENNVNKRINNDKFRIFNYLGQNISNRGIKNLKKGVYFIKNREEIRKIVKIRD</sequence>
<dbReference type="SMART" id="SM00631">
    <property type="entry name" value="Zn_pept"/>
    <property type="match status" value="1"/>
</dbReference>
<dbReference type="PROSITE" id="PS52035">
    <property type="entry name" value="PEPTIDASE_M14"/>
    <property type="match status" value="1"/>
</dbReference>
<dbReference type="AlphaFoldDB" id="A0A7V4CI88"/>
<reference evidence="5" key="1">
    <citation type="journal article" date="2020" name="mSystems">
        <title>Genome- and Community-Level Interaction Insights into Carbon Utilization and Element Cycling Functions of Hydrothermarchaeota in Hydrothermal Sediment.</title>
        <authorList>
            <person name="Zhou Z."/>
            <person name="Liu Y."/>
            <person name="Xu W."/>
            <person name="Pan J."/>
            <person name="Luo Z.H."/>
            <person name="Li M."/>
        </authorList>
    </citation>
    <scope>NUCLEOTIDE SEQUENCE [LARGE SCALE GENOMIC DNA]</scope>
    <source>
        <strain evidence="5">SpSt-655</strain>
    </source>
</reference>
<dbReference type="GO" id="GO:0006518">
    <property type="term" value="P:peptide metabolic process"/>
    <property type="evidence" value="ECO:0007669"/>
    <property type="project" value="TreeGrafter"/>
</dbReference>
<dbReference type="EMBL" id="DTBX01000116">
    <property type="protein sequence ID" value="HGQ55467.1"/>
    <property type="molecule type" value="Genomic_DNA"/>
</dbReference>
<dbReference type="InterPro" id="IPR057246">
    <property type="entry name" value="CARBOXYPEPT_ZN_1"/>
</dbReference>
<dbReference type="InterPro" id="IPR050753">
    <property type="entry name" value="Peptidase_M14_domain"/>
</dbReference>
<evidence type="ECO:0000256" key="3">
    <source>
        <dbReference type="PROSITE-ProRule" id="PRU01379"/>
    </source>
</evidence>
<proteinExistence type="inferred from homology"/>
<accession>A0A7V4CI88</accession>
<dbReference type="Gene3D" id="3.40.630.10">
    <property type="entry name" value="Zn peptidases"/>
    <property type="match status" value="1"/>
</dbReference>
<name>A0A7V4CI88_UNCW3</name>
<dbReference type="PROSITE" id="PS00132">
    <property type="entry name" value="CARBOXYPEPT_ZN_1"/>
    <property type="match status" value="1"/>
</dbReference>
<dbReference type="Pfam" id="PF00246">
    <property type="entry name" value="Peptidase_M14"/>
    <property type="match status" value="1"/>
</dbReference>